<protein>
    <submittedName>
        <fullName evidence="5">SAM-dependent methyltransferase</fullName>
    </submittedName>
</protein>
<dbReference type="EMBL" id="PGGW01000040">
    <property type="protein sequence ID" value="PJE97528.1"/>
    <property type="molecule type" value="Genomic_DNA"/>
</dbReference>
<dbReference type="Gene3D" id="3.40.50.150">
    <property type="entry name" value="Vaccinia Virus protein VP39"/>
    <property type="match status" value="1"/>
</dbReference>
<gene>
    <name evidence="5" type="ORF">CUT44_12700</name>
</gene>
<dbReference type="AlphaFoldDB" id="A0A2M8LZZ6"/>
<dbReference type="PANTHER" id="PTHR43464">
    <property type="entry name" value="METHYLTRANSFERASE"/>
    <property type="match status" value="1"/>
</dbReference>
<reference evidence="5 6" key="1">
    <citation type="submission" date="2017-11" db="EMBL/GenBank/DDBJ databases">
        <title>Streptomyces carmine sp. nov., a novel actinomycete isolated from Sophora alopecuroides in Xinjiang, China.</title>
        <authorList>
            <person name="Wang Y."/>
            <person name="Luo X."/>
            <person name="Wan C."/>
            <person name="Zhang L."/>
        </authorList>
    </citation>
    <scope>NUCLEOTIDE SEQUENCE [LARGE SCALE GENOMIC DNA]</scope>
    <source>
        <strain evidence="5 6">TRM SA0054</strain>
    </source>
</reference>
<sequence length="235" mass="24898">MSRHFPHPGHRGGDPAATAAVTAAVAAYWDAAAPSFDDEPDHGLRAAPVRAAWARRLARWLPDAPADVLDVGCGTGSLSLLAARAGHRVTGVDLSPRMVARAREKAAAERVTAHFAVGDAQSPPTGGQRFDAVLARHLLWTLPDPAAALARWADRLRPGGRLVLVEGRWRQSARDAGSYVPGARALPWYGGVGAAELTAAVAPPAVRVRVVRLEDDTELWGGPVDDERYALLADI</sequence>
<keyword evidence="3" id="KW-0949">S-adenosyl-L-methionine</keyword>
<keyword evidence="6" id="KW-1185">Reference proteome</keyword>
<comment type="caution">
    <text evidence="5">The sequence shown here is derived from an EMBL/GenBank/DDBJ whole genome shotgun (WGS) entry which is preliminary data.</text>
</comment>
<evidence type="ECO:0000313" key="6">
    <source>
        <dbReference type="Proteomes" id="UP000230407"/>
    </source>
</evidence>
<dbReference type="GO" id="GO:0008168">
    <property type="term" value="F:methyltransferase activity"/>
    <property type="evidence" value="ECO:0007669"/>
    <property type="project" value="UniProtKB-KW"/>
</dbReference>
<evidence type="ECO:0000256" key="2">
    <source>
        <dbReference type="ARBA" id="ARBA00022679"/>
    </source>
</evidence>
<evidence type="ECO:0000313" key="5">
    <source>
        <dbReference type="EMBL" id="PJE97528.1"/>
    </source>
</evidence>
<organism evidence="5 6">
    <name type="scientific">Streptomyces carminius</name>
    <dbReference type="NCBI Taxonomy" id="2665496"/>
    <lineage>
        <taxon>Bacteria</taxon>
        <taxon>Bacillati</taxon>
        <taxon>Actinomycetota</taxon>
        <taxon>Actinomycetes</taxon>
        <taxon>Kitasatosporales</taxon>
        <taxon>Streptomycetaceae</taxon>
        <taxon>Streptomyces</taxon>
    </lineage>
</organism>
<evidence type="ECO:0000259" key="4">
    <source>
        <dbReference type="Pfam" id="PF13649"/>
    </source>
</evidence>
<proteinExistence type="predicted"/>
<dbReference type="CDD" id="cd02440">
    <property type="entry name" value="AdoMet_MTases"/>
    <property type="match status" value="1"/>
</dbReference>
<name>A0A2M8LZZ6_9ACTN</name>
<keyword evidence="1 5" id="KW-0489">Methyltransferase</keyword>
<accession>A0A2M8LZZ6</accession>
<dbReference type="GO" id="GO:0032259">
    <property type="term" value="P:methylation"/>
    <property type="evidence" value="ECO:0007669"/>
    <property type="project" value="UniProtKB-KW"/>
</dbReference>
<dbReference type="InterPro" id="IPR041698">
    <property type="entry name" value="Methyltransf_25"/>
</dbReference>
<dbReference type="Proteomes" id="UP000230407">
    <property type="component" value="Unassembled WGS sequence"/>
</dbReference>
<dbReference type="Pfam" id="PF13649">
    <property type="entry name" value="Methyltransf_25"/>
    <property type="match status" value="1"/>
</dbReference>
<dbReference type="PANTHER" id="PTHR43464:SF19">
    <property type="entry name" value="UBIQUINONE BIOSYNTHESIS O-METHYLTRANSFERASE, MITOCHONDRIAL"/>
    <property type="match status" value="1"/>
</dbReference>
<dbReference type="InterPro" id="IPR029063">
    <property type="entry name" value="SAM-dependent_MTases_sf"/>
</dbReference>
<evidence type="ECO:0000256" key="3">
    <source>
        <dbReference type="ARBA" id="ARBA00022691"/>
    </source>
</evidence>
<keyword evidence="2 5" id="KW-0808">Transferase</keyword>
<dbReference type="SUPFAM" id="SSF53335">
    <property type="entry name" value="S-adenosyl-L-methionine-dependent methyltransferases"/>
    <property type="match status" value="1"/>
</dbReference>
<dbReference type="RefSeq" id="WP_100202069.1">
    <property type="nucleotide sequence ID" value="NZ_PGGW01000040.1"/>
</dbReference>
<evidence type="ECO:0000256" key="1">
    <source>
        <dbReference type="ARBA" id="ARBA00022603"/>
    </source>
</evidence>
<feature type="domain" description="Methyltransferase" evidence="4">
    <location>
        <begin position="68"/>
        <end position="160"/>
    </location>
</feature>